<organism evidence="1 2">
    <name type="scientific">Racocetra persica</name>
    <dbReference type="NCBI Taxonomy" id="160502"/>
    <lineage>
        <taxon>Eukaryota</taxon>
        <taxon>Fungi</taxon>
        <taxon>Fungi incertae sedis</taxon>
        <taxon>Mucoromycota</taxon>
        <taxon>Glomeromycotina</taxon>
        <taxon>Glomeromycetes</taxon>
        <taxon>Diversisporales</taxon>
        <taxon>Gigasporaceae</taxon>
        <taxon>Racocetra</taxon>
    </lineage>
</organism>
<gene>
    <name evidence="1" type="ORF">RPERSI_LOCUS28350</name>
</gene>
<dbReference type="EMBL" id="CAJVQC010102879">
    <property type="protein sequence ID" value="CAG8832102.1"/>
    <property type="molecule type" value="Genomic_DNA"/>
</dbReference>
<protein>
    <submittedName>
        <fullName evidence="1">23109_t:CDS:1</fullName>
    </submittedName>
</protein>
<sequence>VELNDRKSIDIYKKDLLVPNYEIVNANNEDYIFYKKAKYTINDFLENLQKEDKSLNKDNCLLNNYLFHEHKNIHEGILALQKDIENLEKWHLRKEFKEY</sequence>
<accession>A0ACA9SCF7</accession>
<name>A0ACA9SCF7_9GLOM</name>
<evidence type="ECO:0000313" key="1">
    <source>
        <dbReference type="EMBL" id="CAG8832102.1"/>
    </source>
</evidence>
<keyword evidence="2" id="KW-1185">Reference proteome</keyword>
<evidence type="ECO:0000313" key="2">
    <source>
        <dbReference type="Proteomes" id="UP000789920"/>
    </source>
</evidence>
<proteinExistence type="predicted"/>
<feature type="non-terminal residue" evidence="1">
    <location>
        <position position="1"/>
    </location>
</feature>
<comment type="caution">
    <text evidence="1">The sequence shown here is derived from an EMBL/GenBank/DDBJ whole genome shotgun (WGS) entry which is preliminary data.</text>
</comment>
<reference evidence="1" key="1">
    <citation type="submission" date="2021-06" db="EMBL/GenBank/DDBJ databases">
        <authorList>
            <person name="Kallberg Y."/>
            <person name="Tangrot J."/>
            <person name="Rosling A."/>
        </authorList>
    </citation>
    <scope>NUCLEOTIDE SEQUENCE</scope>
    <source>
        <strain evidence="1">MA461A</strain>
    </source>
</reference>
<dbReference type="Proteomes" id="UP000789920">
    <property type="component" value="Unassembled WGS sequence"/>
</dbReference>